<dbReference type="AlphaFoldDB" id="A0A3E1B6D5"/>
<sequence length="66" mass="7580">MQVLDEDEFTVLFTKRIWELSAEKGLPFGKEPSEYARAVARAYWLSLHAEGLSPEECADEDASYWP</sequence>
<accession>A0A3E1B6D5</accession>
<protein>
    <submittedName>
        <fullName evidence="1">Uncharacterized protein</fullName>
    </submittedName>
</protein>
<gene>
    <name evidence="1" type="ORF">B5K10_25515</name>
</gene>
<evidence type="ECO:0000313" key="1">
    <source>
        <dbReference type="EMBL" id="RFB86310.1"/>
    </source>
</evidence>
<evidence type="ECO:0000313" key="2">
    <source>
        <dbReference type="Proteomes" id="UP000256748"/>
    </source>
</evidence>
<name>A0A3E1B6D5_RHILT</name>
<organism evidence="1 2">
    <name type="scientific">Rhizobium leguminosarum bv. trifolii</name>
    <dbReference type="NCBI Taxonomy" id="386"/>
    <lineage>
        <taxon>Bacteria</taxon>
        <taxon>Pseudomonadati</taxon>
        <taxon>Pseudomonadota</taxon>
        <taxon>Alphaproteobacteria</taxon>
        <taxon>Hyphomicrobiales</taxon>
        <taxon>Rhizobiaceae</taxon>
        <taxon>Rhizobium/Agrobacterium group</taxon>
        <taxon>Rhizobium</taxon>
    </lineage>
</organism>
<dbReference type="EMBL" id="NAOO01000034">
    <property type="protein sequence ID" value="RFB86310.1"/>
    <property type="molecule type" value="Genomic_DNA"/>
</dbReference>
<comment type="caution">
    <text evidence="1">The sequence shown here is derived from an EMBL/GenBank/DDBJ whole genome shotgun (WGS) entry which is preliminary data.</text>
</comment>
<proteinExistence type="predicted"/>
<reference evidence="1 2" key="1">
    <citation type="submission" date="2017-03" db="EMBL/GenBank/DDBJ databases">
        <title>Genome analysis of Rhizobial strains effectives or ineffectives for nitrogen fixation isolated from bean seeds.</title>
        <authorList>
            <person name="Peralta H."/>
            <person name="Aguilar-Vera A."/>
            <person name="Mora Y."/>
            <person name="Vargas-Lagunas C."/>
            <person name="Girard L."/>
            <person name="Mora J."/>
        </authorList>
    </citation>
    <scope>NUCLEOTIDE SEQUENCE [LARGE SCALE GENOMIC DNA]</scope>
    <source>
        <strain evidence="1 2">CCGM5</strain>
    </source>
</reference>
<dbReference type="Proteomes" id="UP000256748">
    <property type="component" value="Unassembled WGS sequence"/>
</dbReference>